<proteinExistence type="predicted"/>
<protein>
    <submittedName>
        <fullName evidence="1">Uncharacterized protein</fullName>
    </submittedName>
</protein>
<accession>A0A078AKB0</accession>
<name>A0A078AKB0_STYLE</name>
<dbReference type="EMBL" id="CCKQ01009733">
    <property type="protein sequence ID" value="CDW81243.1"/>
    <property type="molecule type" value="Genomic_DNA"/>
</dbReference>
<dbReference type="AlphaFoldDB" id="A0A078AKB0"/>
<gene>
    <name evidence="1" type="primary">Contig5732.g6128</name>
    <name evidence="1" type="ORF">STYLEM_10256</name>
</gene>
<dbReference type="InParanoid" id="A0A078AKB0"/>
<dbReference type="Proteomes" id="UP000039865">
    <property type="component" value="Unassembled WGS sequence"/>
</dbReference>
<keyword evidence="2" id="KW-1185">Reference proteome</keyword>
<sequence length="200" mass="23207">MGCSQSSATLDAIVHREIQRRMKKGEINLTRHDPDITQKLEKKIEKNKRQRTFKRVKPEYDITFLQSSRQIEVIGKTSDGDHLVKIGSLQDLQRLREIQEGNVWVNTETSTDTRRIMTARNSQLRESHDTKVTDLKHSNSAGEIPVQQYMIKYHQKSNADFLDEPAHRVANALLKKFQQAYDKDHVVTINPNAFYHPNNT</sequence>
<reference evidence="1 2" key="1">
    <citation type="submission" date="2014-06" db="EMBL/GenBank/DDBJ databases">
        <authorList>
            <person name="Swart Estienne"/>
        </authorList>
    </citation>
    <scope>NUCLEOTIDE SEQUENCE [LARGE SCALE GENOMIC DNA]</scope>
    <source>
        <strain evidence="1 2">130c</strain>
    </source>
</reference>
<evidence type="ECO:0000313" key="2">
    <source>
        <dbReference type="Proteomes" id="UP000039865"/>
    </source>
</evidence>
<organism evidence="1 2">
    <name type="scientific">Stylonychia lemnae</name>
    <name type="common">Ciliate</name>
    <dbReference type="NCBI Taxonomy" id="5949"/>
    <lineage>
        <taxon>Eukaryota</taxon>
        <taxon>Sar</taxon>
        <taxon>Alveolata</taxon>
        <taxon>Ciliophora</taxon>
        <taxon>Intramacronucleata</taxon>
        <taxon>Spirotrichea</taxon>
        <taxon>Stichotrichia</taxon>
        <taxon>Sporadotrichida</taxon>
        <taxon>Oxytrichidae</taxon>
        <taxon>Stylonychinae</taxon>
        <taxon>Stylonychia</taxon>
    </lineage>
</organism>
<evidence type="ECO:0000313" key="1">
    <source>
        <dbReference type="EMBL" id="CDW81243.1"/>
    </source>
</evidence>